<gene>
    <name evidence="1" type="ORF">FWILDA_LOCUS17385</name>
</gene>
<organism evidence="1 2">
    <name type="scientific">Funneliformis geosporum</name>
    <dbReference type="NCBI Taxonomy" id="1117311"/>
    <lineage>
        <taxon>Eukaryota</taxon>
        <taxon>Fungi</taxon>
        <taxon>Fungi incertae sedis</taxon>
        <taxon>Mucoromycota</taxon>
        <taxon>Glomeromycotina</taxon>
        <taxon>Glomeromycetes</taxon>
        <taxon>Glomerales</taxon>
        <taxon>Glomeraceae</taxon>
        <taxon>Funneliformis</taxon>
    </lineage>
</organism>
<name>A0A9W4T7Q2_9GLOM</name>
<reference evidence="1" key="1">
    <citation type="submission" date="2022-08" db="EMBL/GenBank/DDBJ databases">
        <authorList>
            <person name="Kallberg Y."/>
            <person name="Tangrot J."/>
            <person name="Rosling A."/>
        </authorList>
    </citation>
    <scope>NUCLEOTIDE SEQUENCE</scope>
    <source>
        <strain evidence="1">Wild A</strain>
    </source>
</reference>
<dbReference type="EMBL" id="CAMKVN010013565">
    <property type="protein sequence ID" value="CAI2196054.1"/>
    <property type="molecule type" value="Genomic_DNA"/>
</dbReference>
<proteinExistence type="predicted"/>
<evidence type="ECO:0000313" key="2">
    <source>
        <dbReference type="Proteomes" id="UP001153678"/>
    </source>
</evidence>
<evidence type="ECO:0000313" key="1">
    <source>
        <dbReference type="EMBL" id="CAI2196054.1"/>
    </source>
</evidence>
<dbReference type="Proteomes" id="UP001153678">
    <property type="component" value="Unassembled WGS sequence"/>
</dbReference>
<comment type="caution">
    <text evidence="1">The sequence shown here is derived from an EMBL/GenBank/DDBJ whole genome shotgun (WGS) entry which is preliminary data.</text>
</comment>
<keyword evidence="2" id="KW-1185">Reference proteome</keyword>
<dbReference type="AlphaFoldDB" id="A0A9W4T7Q2"/>
<protein>
    <submittedName>
        <fullName evidence="1">2324_t:CDS:1</fullName>
    </submittedName>
</protein>
<accession>A0A9W4T7Q2</accession>
<sequence length="127" mass="14882">MTLQQWCNLFWHYGGVILHHRDFQHHSNLIHHHHVYLGYAFRISIPHETATKKLDTKVEEVSPIPSRNQAQIKLKRIPISEQVSSYNRQNSRETVSFLSDSKENHEFYQVASGNLCLVWGKEHKGPI</sequence>